<dbReference type="PANTHER" id="PTHR23517:SF15">
    <property type="entry name" value="PROTON-DEPENDENT OLIGOPEPTIDE FAMILY TRANSPORT PROTEIN"/>
    <property type="match status" value="1"/>
</dbReference>
<comment type="subcellular location">
    <subcellularLocation>
        <location evidence="1">Cell membrane</location>
        <topology evidence="1">Multi-pass membrane protein</topology>
    </subcellularLocation>
</comment>
<evidence type="ECO:0000256" key="1">
    <source>
        <dbReference type="ARBA" id="ARBA00004651"/>
    </source>
</evidence>
<evidence type="ECO:0000256" key="5">
    <source>
        <dbReference type="ARBA" id="ARBA00022989"/>
    </source>
</evidence>
<evidence type="ECO:0000256" key="7">
    <source>
        <dbReference type="SAM" id="Phobius"/>
    </source>
</evidence>
<dbReference type="InterPro" id="IPR036259">
    <property type="entry name" value="MFS_trans_sf"/>
</dbReference>
<feature type="transmembrane region" description="Helical" evidence="7">
    <location>
        <begin position="20"/>
        <end position="46"/>
    </location>
</feature>
<dbReference type="Gene3D" id="1.20.1250.20">
    <property type="entry name" value="MFS general substrate transporter like domains"/>
    <property type="match status" value="1"/>
</dbReference>
<dbReference type="PANTHER" id="PTHR23517">
    <property type="entry name" value="RESISTANCE PROTEIN MDTM, PUTATIVE-RELATED-RELATED"/>
    <property type="match status" value="1"/>
</dbReference>
<accession>A0A9Q7ZZT3</accession>
<dbReference type="Pfam" id="PF00854">
    <property type="entry name" value="PTR2"/>
    <property type="match status" value="1"/>
</dbReference>
<feature type="transmembrane region" description="Helical" evidence="7">
    <location>
        <begin position="88"/>
        <end position="110"/>
    </location>
</feature>
<organism evidence="8 9">
    <name type="scientific">Citrobacter youngae</name>
    <dbReference type="NCBI Taxonomy" id="133448"/>
    <lineage>
        <taxon>Bacteria</taxon>
        <taxon>Pseudomonadati</taxon>
        <taxon>Pseudomonadota</taxon>
        <taxon>Gammaproteobacteria</taxon>
        <taxon>Enterobacterales</taxon>
        <taxon>Enterobacteriaceae</taxon>
        <taxon>Citrobacter</taxon>
        <taxon>Citrobacter freundii complex</taxon>
    </lineage>
</organism>
<dbReference type="GO" id="GO:0022857">
    <property type="term" value="F:transmembrane transporter activity"/>
    <property type="evidence" value="ECO:0007669"/>
    <property type="project" value="InterPro"/>
</dbReference>
<dbReference type="InterPro" id="IPR050171">
    <property type="entry name" value="MFS_Transporters"/>
</dbReference>
<evidence type="ECO:0000256" key="6">
    <source>
        <dbReference type="ARBA" id="ARBA00023136"/>
    </source>
</evidence>
<feature type="transmembrane region" description="Helical" evidence="7">
    <location>
        <begin position="58"/>
        <end position="76"/>
    </location>
</feature>
<keyword evidence="6 7" id="KW-0472">Membrane</keyword>
<dbReference type="SUPFAM" id="SSF103473">
    <property type="entry name" value="MFS general substrate transporter"/>
    <property type="match status" value="1"/>
</dbReference>
<dbReference type="EMBL" id="UIGT01000006">
    <property type="protein sequence ID" value="SUY94457.1"/>
    <property type="molecule type" value="Genomic_DNA"/>
</dbReference>
<protein>
    <submittedName>
        <fullName evidence="8">Peptide transport protein</fullName>
    </submittedName>
</protein>
<reference evidence="8 9" key="1">
    <citation type="submission" date="2018-06" db="EMBL/GenBank/DDBJ databases">
        <authorList>
            <consortium name="Pathogen Informatics"/>
            <person name="Doyle S."/>
        </authorList>
    </citation>
    <scope>NUCLEOTIDE SEQUENCE [LARGE SCALE GENOMIC DNA]</scope>
    <source>
        <strain evidence="8 9">NCTC8782</strain>
    </source>
</reference>
<comment type="caution">
    <text evidence="8">The sequence shown here is derived from an EMBL/GenBank/DDBJ whole genome shotgun (WGS) entry which is preliminary data.</text>
</comment>
<dbReference type="GO" id="GO:0005886">
    <property type="term" value="C:plasma membrane"/>
    <property type="evidence" value="ECO:0007669"/>
    <property type="project" value="UniProtKB-SubCell"/>
</dbReference>
<keyword evidence="4 7" id="KW-0812">Transmembrane</keyword>
<evidence type="ECO:0000313" key="9">
    <source>
        <dbReference type="Proteomes" id="UP000255286"/>
    </source>
</evidence>
<gene>
    <name evidence="8" type="primary">dtpB_2</name>
    <name evidence="8" type="ORF">NCTC8782_04891</name>
</gene>
<keyword evidence="2" id="KW-0813">Transport</keyword>
<evidence type="ECO:0000256" key="4">
    <source>
        <dbReference type="ARBA" id="ARBA00022692"/>
    </source>
</evidence>
<evidence type="ECO:0000313" key="8">
    <source>
        <dbReference type="EMBL" id="SUY94457.1"/>
    </source>
</evidence>
<proteinExistence type="predicted"/>
<sequence>MMLAAQNVLNNGGAGVSPFWLVGSILMLTLGELCLSPIGLATMTLLAPERMRGQMMGLWFCASALGNLAAGLIGGHVKADQLDMLPDLFARCSIALLICAAVLIVLIVPIRRMLENTQTKPVTSADNTSIVPGQTLCPGHLIFEVRTCCLGLLDLAQSLKRHTCLHYVTCSVIHYAAWDLTFNPQNSQQA</sequence>
<evidence type="ECO:0000256" key="3">
    <source>
        <dbReference type="ARBA" id="ARBA00022475"/>
    </source>
</evidence>
<keyword evidence="5 7" id="KW-1133">Transmembrane helix</keyword>
<keyword evidence="3" id="KW-1003">Cell membrane</keyword>
<dbReference type="AlphaFoldDB" id="A0A9Q7ZZT3"/>
<dbReference type="InterPro" id="IPR000109">
    <property type="entry name" value="POT_fam"/>
</dbReference>
<dbReference type="Proteomes" id="UP000255286">
    <property type="component" value="Unassembled WGS sequence"/>
</dbReference>
<name>A0A9Q7ZZT3_9ENTR</name>
<evidence type="ECO:0000256" key="2">
    <source>
        <dbReference type="ARBA" id="ARBA00022448"/>
    </source>
</evidence>